<dbReference type="PANTHER" id="PTHR35469:SF4">
    <property type="entry name" value="TRANSMEMBRANE PROTEIN"/>
    <property type="match status" value="1"/>
</dbReference>
<feature type="compositionally biased region" description="Polar residues" evidence="1">
    <location>
        <begin position="115"/>
        <end position="131"/>
    </location>
</feature>
<feature type="transmembrane region" description="Helical" evidence="2">
    <location>
        <begin position="163"/>
        <end position="186"/>
    </location>
</feature>
<dbReference type="EMBL" id="CP093343">
    <property type="protein sequence ID" value="WOG84047.1"/>
    <property type="molecule type" value="Genomic_DNA"/>
</dbReference>
<keyword evidence="4" id="KW-1185">Reference proteome</keyword>
<reference evidence="3" key="1">
    <citation type="journal article" date="2016" name="Nat. Genet.">
        <title>A high-quality carrot genome assembly provides new insights into carotenoid accumulation and asterid genome evolution.</title>
        <authorList>
            <person name="Iorizzo M."/>
            <person name="Ellison S."/>
            <person name="Senalik D."/>
            <person name="Zeng P."/>
            <person name="Satapoomin P."/>
            <person name="Huang J."/>
            <person name="Bowman M."/>
            <person name="Iovene M."/>
            <person name="Sanseverino W."/>
            <person name="Cavagnaro P."/>
            <person name="Yildiz M."/>
            <person name="Macko-Podgorni A."/>
            <person name="Moranska E."/>
            <person name="Grzebelus E."/>
            <person name="Grzebelus D."/>
            <person name="Ashrafi H."/>
            <person name="Zheng Z."/>
            <person name="Cheng S."/>
            <person name="Spooner D."/>
            <person name="Van Deynze A."/>
            <person name="Simon P."/>
        </authorList>
    </citation>
    <scope>NUCLEOTIDE SEQUENCE</scope>
    <source>
        <tissue evidence="3">Leaf</tissue>
    </source>
</reference>
<protein>
    <submittedName>
        <fullName evidence="3">Uncharacterized protein</fullName>
    </submittedName>
</protein>
<evidence type="ECO:0000256" key="2">
    <source>
        <dbReference type="SAM" id="Phobius"/>
    </source>
</evidence>
<feature type="compositionally biased region" description="Low complexity" evidence="1">
    <location>
        <begin position="93"/>
        <end position="103"/>
    </location>
</feature>
<name>A0AAF1AKQ6_DAUCS</name>
<feature type="compositionally biased region" description="Polar residues" evidence="1">
    <location>
        <begin position="28"/>
        <end position="38"/>
    </location>
</feature>
<evidence type="ECO:0000313" key="4">
    <source>
        <dbReference type="Proteomes" id="UP000077755"/>
    </source>
</evidence>
<reference evidence="3" key="2">
    <citation type="submission" date="2022-03" db="EMBL/GenBank/DDBJ databases">
        <title>Draft title - Genomic analysis of global carrot germplasm unveils the trajectory of domestication and the origin of high carotenoid orange carrot.</title>
        <authorList>
            <person name="Iorizzo M."/>
            <person name="Ellison S."/>
            <person name="Senalik D."/>
            <person name="Macko-Podgorni A."/>
            <person name="Grzebelus D."/>
            <person name="Bostan H."/>
            <person name="Rolling W."/>
            <person name="Curaba J."/>
            <person name="Simon P."/>
        </authorList>
    </citation>
    <scope>NUCLEOTIDE SEQUENCE</scope>
    <source>
        <tissue evidence="3">Leaf</tissue>
    </source>
</reference>
<dbReference type="PANTHER" id="PTHR35469">
    <property type="entry name" value="TRANSMEMBRANE PROTEIN"/>
    <property type="match status" value="1"/>
</dbReference>
<organism evidence="3 4">
    <name type="scientific">Daucus carota subsp. sativus</name>
    <name type="common">Carrot</name>
    <dbReference type="NCBI Taxonomy" id="79200"/>
    <lineage>
        <taxon>Eukaryota</taxon>
        <taxon>Viridiplantae</taxon>
        <taxon>Streptophyta</taxon>
        <taxon>Embryophyta</taxon>
        <taxon>Tracheophyta</taxon>
        <taxon>Spermatophyta</taxon>
        <taxon>Magnoliopsida</taxon>
        <taxon>eudicotyledons</taxon>
        <taxon>Gunneridae</taxon>
        <taxon>Pentapetalae</taxon>
        <taxon>asterids</taxon>
        <taxon>campanulids</taxon>
        <taxon>Apiales</taxon>
        <taxon>Apiaceae</taxon>
        <taxon>Apioideae</taxon>
        <taxon>Scandiceae</taxon>
        <taxon>Daucinae</taxon>
        <taxon>Daucus</taxon>
        <taxon>Daucus sect. Daucus</taxon>
    </lineage>
</organism>
<feature type="transmembrane region" description="Helical" evidence="2">
    <location>
        <begin position="198"/>
        <end position="216"/>
    </location>
</feature>
<evidence type="ECO:0000256" key="1">
    <source>
        <dbReference type="SAM" id="MobiDB-lite"/>
    </source>
</evidence>
<proteinExistence type="predicted"/>
<sequence length="279" mass="30178">MATSSSRDARRRRIAERGSDRLALITGRLNSLPSSKSFSDLPPTGSRSIHNNLFVPQKEDKHTTSFSCDLSNDPSQHEKYEGGTGIEQHRVQSHSSSQESRPSALDADEKIKQRPVSSKTEGSPISTLNAEHQSANIEPVIHARSNGISPRQISIAVAASEMIRIYCSLAAAIVVFLSYIGFPILGNGIIKSVILSRPLYLLMVTNISIVLVPLLLDKQRPVNSSAEASGASPLGAFQFGKALEVGMMLQQVFGGLFMDCSVYSVVVVCLLSLAQKLGW</sequence>
<keyword evidence="2" id="KW-1133">Transmembrane helix</keyword>
<gene>
    <name evidence="3" type="ORF">DCAR_0103227</name>
</gene>
<dbReference type="Proteomes" id="UP000077755">
    <property type="component" value="Chromosome 1"/>
</dbReference>
<dbReference type="AlphaFoldDB" id="A0AAF1AKQ6"/>
<evidence type="ECO:0000313" key="3">
    <source>
        <dbReference type="EMBL" id="WOG84047.1"/>
    </source>
</evidence>
<feature type="transmembrane region" description="Helical" evidence="2">
    <location>
        <begin position="252"/>
        <end position="274"/>
    </location>
</feature>
<feature type="compositionally biased region" description="Polar residues" evidence="1">
    <location>
        <begin position="64"/>
        <end position="74"/>
    </location>
</feature>
<accession>A0AAF1AKQ6</accession>
<feature type="region of interest" description="Disordered" evidence="1">
    <location>
        <begin position="27"/>
        <end position="131"/>
    </location>
</feature>
<keyword evidence="2" id="KW-0472">Membrane</keyword>
<keyword evidence="2" id="KW-0812">Transmembrane</keyword>